<reference evidence="10 11" key="1">
    <citation type="submission" date="2020-01" db="EMBL/GenBank/DDBJ databases">
        <authorList>
            <person name="Kim M.K."/>
        </authorList>
    </citation>
    <scope>NUCLEOTIDE SEQUENCE [LARGE SCALE GENOMIC DNA]</scope>
    <source>
        <strain evidence="10 11">BT213</strain>
    </source>
</reference>
<feature type="domain" description="ABC3 transporter permease C-terminal" evidence="8">
    <location>
        <begin position="290"/>
        <end position="412"/>
    </location>
</feature>
<evidence type="ECO:0000313" key="11">
    <source>
        <dbReference type="Proteomes" id="UP000478546"/>
    </source>
</evidence>
<dbReference type="Proteomes" id="UP000478546">
    <property type="component" value="Unassembled WGS sequence"/>
</dbReference>
<evidence type="ECO:0000256" key="5">
    <source>
        <dbReference type="ARBA" id="ARBA00022989"/>
    </source>
</evidence>
<dbReference type="InterPro" id="IPR003838">
    <property type="entry name" value="ABC3_permease_C"/>
</dbReference>
<dbReference type="InterPro" id="IPR051447">
    <property type="entry name" value="Lipoprotein-release_system"/>
</dbReference>
<sequence>MNVKLIFGIARSLLLARLGQTLVAAIGVAFSIAMFVTLLGFMNGLNDLLDGLILNRTPHVRLYNEIKPSEDQPINSASGYKDSYNFISSVKSGISRQEIYNSGPITEALKNDPRVLGVAPKLTAQVFFNEGTIDITGVINGVDVEEEMRLFKFRDYVTAGSAIDAKNIANSIVLGKGLAEILAADIGDVVQVTTVQGERFPLKVVGYFQSGIQEIDKVQSYASIVTTQKLLGKPANYITDIQVKLNDLNMAPAVAKEYEQKFGIDAEDIQTANSQFETGSNVRSIISYAVGITLLVVAGFGIFNILNMMIYEKMDSIAILKATGFSGRDVNRIFLLIALSIGFFGGVVGLIAGFGFSVIIDNIPFNTAALPTIKTYPVNYSPIFYFIGGVFSIITTYLAGFFPARKASKIDPVEIIRGK</sequence>
<keyword evidence="5 7" id="KW-1133">Transmembrane helix</keyword>
<proteinExistence type="inferred from homology"/>
<keyword evidence="4 7" id="KW-0812">Transmembrane</keyword>
<evidence type="ECO:0000256" key="1">
    <source>
        <dbReference type="ARBA" id="ARBA00004651"/>
    </source>
</evidence>
<dbReference type="GO" id="GO:0044874">
    <property type="term" value="P:lipoprotein localization to outer membrane"/>
    <property type="evidence" value="ECO:0007669"/>
    <property type="project" value="TreeGrafter"/>
</dbReference>
<keyword evidence="6 7" id="KW-0472">Membrane</keyword>
<dbReference type="EMBL" id="JAAEAA010000007">
    <property type="protein sequence ID" value="NDK55613.1"/>
    <property type="molecule type" value="Genomic_DNA"/>
</dbReference>
<dbReference type="InterPro" id="IPR025857">
    <property type="entry name" value="MacB_PCD"/>
</dbReference>
<evidence type="ECO:0000256" key="3">
    <source>
        <dbReference type="ARBA" id="ARBA00022475"/>
    </source>
</evidence>
<accession>A0A6B2GZY3</accession>
<evidence type="ECO:0000259" key="8">
    <source>
        <dbReference type="Pfam" id="PF02687"/>
    </source>
</evidence>
<name>A0A6B2GZY3_9BACT</name>
<feature type="domain" description="MacB-like periplasmic core" evidence="9">
    <location>
        <begin position="21"/>
        <end position="259"/>
    </location>
</feature>
<dbReference type="PANTHER" id="PTHR30489">
    <property type="entry name" value="LIPOPROTEIN-RELEASING SYSTEM TRANSMEMBRANE PROTEIN LOLE"/>
    <property type="match status" value="1"/>
</dbReference>
<comment type="similarity">
    <text evidence="2">Belongs to the ABC-4 integral membrane protein family. LolC/E subfamily.</text>
</comment>
<feature type="transmembrane region" description="Helical" evidence="7">
    <location>
        <begin position="285"/>
        <end position="306"/>
    </location>
</feature>
<evidence type="ECO:0000256" key="7">
    <source>
        <dbReference type="SAM" id="Phobius"/>
    </source>
</evidence>
<keyword evidence="11" id="KW-1185">Reference proteome</keyword>
<evidence type="ECO:0000256" key="6">
    <source>
        <dbReference type="ARBA" id="ARBA00023136"/>
    </source>
</evidence>
<comment type="subcellular location">
    <subcellularLocation>
        <location evidence="1">Cell membrane</location>
        <topology evidence="1">Multi-pass membrane protein</topology>
    </subcellularLocation>
</comment>
<feature type="transmembrane region" description="Helical" evidence="7">
    <location>
        <begin position="333"/>
        <end position="360"/>
    </location>
</feature>
<dbReference type="AlphaFoldDB" id="A0A6B2GZY3"/>
<evidence type="ECO:0000259" key="9">
    <source>
        <dbReference type="Pfam" id="PF12704"/>
    </source>
</evidence>
<comment type="caution">
    <text evidence="10">The sequence shown here is derived from an EMBL/GenBank/DDBJ whole genome shotgun (WGS) entry which is preliminary data.</text>
</comment>
<feature type="transmembrane region" description="Helical" evidence="7">
    <location>
        <begin position="380"/>
        <end position="402"/>
    </location>
</feature>
<dbReference type="PANTHER" id="PTHR30489:SF0">
    <property type="entry name" value="LIPOPROTEIN-RELEASING SYSTEM TRANSMEMBRANE PROTEIN LOLE"/>
    <property type="match status" value="1"/>
</dbReference>
<dbReference type="Pfam" id="PF12704">
    <property type="entry name" value="MacB_PCD"/>
    <property type="match status" value="1"/>
</dbReference>
<protein>
    <submittedName>
        <fullName evidence="10">ABC transporter permease</fullName>
    </submittedName>
</protein>
<feature type="transmembrane region" description="Helical" evidence="7">
    <location>
        <begin position="21"/>
        <end position="42"/>
    </location>
</feature>
<organism evidence="10 11">
    <name type="scientific">Pontibacter fetidus</name>
    <dbReference type="NCBI Taxonomy" id="2700082"/>
    <lineage>
        <taxon>Bacteria</taxon>
        <taxon>Pseudomonadati</taxon>
        <taxon>Bacteroidota</taxon>
        <taxon>Cytophagia</taxon>
        <taxon>Cytophagales</taxon>
        <taxon>Hymenobacteraceae</taxon>
        <taxon>Pontibacter</taxon>
    </lineage>
</organism>
<evidence type="ECO:0000313" key="10">
    <source>
        <dbReference type="EMBL" id="NDK55613.1"/>
    </source>
</evidence>
<dbReference type="GO" id="GO:0098797">
    <property type="term" value="C:plasma membrane protein complex"/>
    <property type="evidence" value="ECO:0007669"/>
    <property type="project" value="TreeGrafter"/>
</dbReference>
<dbReference type="RefSeq" id="WP_162345680.1">
    <property type="nucleotide sequence ID" value="NZ_JAAEAA010000007.1"/>
</dbReference>
<keyword evidence="3" id="KW-1003">Cell membrane</keyword>
<gene>
    <name evidence="10" type="ORF">GWO68_06785</name>
</gene>
<evidence type="ECO:0000256" key="2">
    <source>
        <dbReference type="ARBA" id="ARBA00005236"/>
    </source>
</evidence>
<dbReference type="Pfam" id="PF02687">
    <property type="entry name" value="FtsX"/>
    <property type="match status" value="1"/>
</dbReference>
<evidence type="ECO:0000256" key="4">
    <source>
        <dbReference type="ARBA" id="ARBA00022692"/>
    </source>
</evidence>